<sequence length="172" mass="18896">MPTTDLRCNQADGQEVTAQRTLVRPRGIDVQNRDDSRSTMVSVVATVKPRRWIRTAPLGLRWIRSPSIPGHCPGLTQRRPVGPTRASHLRPNGAALCQPRPTAWGSTTIARTTCSVPIGTHWQSREQSGSEAFNDAFNFLGSCLFIMPLGHVPNPVGEIDECCGHIDRFLCA</sequence>
<dbReference type="AlphaFoldDB" id="A0A5C6CC44"/>
<accession>A0A5C6CC44</accession>
<gene>
    <name evidence="1" type="ORF">Pla52o_32130</name>
</gene>
<proteinExistence type="predicted"/>
<evidence type="ECO:0000313" key="2">
    <source>
        <dbReference type="Proteomes" id="UP000316304"/>
    </source>
</evidence>
<dbReference type="Proteomes" id="UP000316304">
    <property type="component" value="Unassembled WGS sequence"/>
</dbReference>
<name>A0A5C6CC44_9BACT</name>
<comment type="caution">
    <text evidence="1">The sequence shown here is derived from an EMBL/GenBank/DDBJ whole genome shotgun (WGS) entry which is preliminary data.</text>
</comment>
<keyword evidence="2" id="KW-1185">Reference proteome</keyword>
<protein>
    <submittedName>
        <fullName evidence="1">Uncharacterized protein</fullName>
    </submittedName>
</protein>
<organism evidence="1 2">
    <name type="scientific">Novipirellula galeiformis</name>
    <dbReference type="NCBI Taxonomy" id="2528004"/>
    <lineage>
        <taxon>Bacteria</taxon>
        <taxon>Pseudomonadati</taxon>
        <taxon>Planctomycetota</taxon>
        <taxon>Planctomycetia</taxon>
        <taxon>Pirellulales</taxon>
        <taxon>Pirellulaceae</taxon>
        <taxon>Novipirellula</taxon>
    </lineage>
</organism>
<evidence type="ECO:0000313" key="1">
    <source>
        <dbReference type="EMBL" id="TWU22160.1"/>
    </source>
</evidence>
<dbReference type="EMBL" id="SJPT01000005">
    <property type="protein sequence ID" value="TWU22160.1"/>
    <property type="molecule type" value="Genomic_DNA"/>
</dbReference>
<reference evidence="1 2" key="1">
    <citation type="submission" date="2019-02" db="EMBL/GenBank/DDBJ databases">
        <title>Deep-cultivation of Planctomycetes and their phenomic and genomic characterization uncovers novel biology.</title>
        <authorList>
            <person name="Wiegand S."/>
            <person name="Jogler M."/>
            <person name="Boedeker C."/>
            <person name="Pinto D."/>
            <person name="Vollmers J."/>
            <person name="Rivas-Marin E."/>
            <person name="Kohn T."/>
            <person name="Peeters S.H."/>
            <person name="Heuer A."/>
            <person name="Rast P."/>
            <person name="Oberbeckmann S."/>
            <person name="Bunk B."/>
            <person name="Jeske O."/>
            <person name="Meyerdierks A."/>
            <person name="Storesund J.E."/>
            <person name="Kallscheuer N."/>
            <person name="Luecker S."/>
            <person name="Lage O.M."/>
            <person name="Pohl T."/>
            <person name="Merkel B.J."/>
            <person name="Hornburger P."/>
            <person name="Mueller R.-W."/>
            <person name="Bruemmer F."/>
            <person name="Labrenz M."/>
            <person name="Spormann A.M."/>
            <person name="Op Den Camp H."/>
            <person name="Overmann J."/>
            <person name="Amann R."/>
            <person name="Jetten M.S.M."/>
            <person name="Mascher T."/>
            <person name="Medema M.H."/>
            <person name="Devos D.P."/>
            <person name="Kaster A.-K."/>
            <person name="Ovreas L."/>
            <person name="Rohde M."/>
            <person name="Galperin M.Y."/>
            <person name="Jogler C."/>
        </authorList>
    </citation>
    <scope>NUCLEOTIDE SEQUENCE [LARGE SCALE GENOMIC DNA]</scope>
    <source>
        <strain evidence="1 2">Pla52o</strain>
    </source>
</reference>